<dbReference type="PANTHER" id="PTHR11558:SF11">
    <property type="entry name" value="SPERMIDINE SYNTHASE"/>
    <property type="match status" value="1"/>
</dbReference>
<dbReference type="UniPathway" id="UPA00248">
    <property type="reaction ID" value="UER00314"/>
</dbReference>
<dbReference type="EC" id="2.5.1.16" evidence="5"/>
<comment type="subunit">
    <text evidence="5">Homodimer or homotetramer.</text>
</comment>
<dbReference type="InterPro" id="IPR029063">
    <property type="entry name" value="SAM-dependent_MTases_sf"/>
</dbReference>
<comment type="similarity">
    <text evidence="1 5">Belongs to the spermidine/spermine synthase family.</text>
</comment>
<name>A0A6H1WSZ8_9BACT</name>
<dbReference type="AlphaFoldDB" id="A0A6H1WSZ8"/>
<feature type="domain" description="PABS" evidence="7">
    <location>
        <begin position="3"/>
        <end position="237"/>
    </location>
</feature>
<gene>
    <name evidence="5" type="primary">speE</name>
    <name evidence="8" type="ORF">FVE67_05605</name>
</gene>
<dbReference type="InterPro" id="IPR037163">
    <property type="entry name" value="Spermidine_synt_N_sf"/>
</dbReference>
<dbReference type="PANTHER" id="PTHR11558">
    <property type="entry name" value="SPERMIDINE/SPERMINE SYNTHASE"/>
    <property type="match status" value="1"/>
</dbReference>
<dbReference type="Proteomes" id="UP000501253">
    <property type="component" value="Chromosome"/>
</dbReference>
<keyword evidence="4 5" id="KW-0620">Polyamine biosynthesis</keyword>
<dbReference type="InterPro" id="IPR030374">
    <property type="entry name" value="PABS"/>
</dbReference>
<dbReference type="GO" id="GO:0008295">
    <property type="term" value="P:spermidine biosynthetic process"/>
    <property type="evidence" value="ECO:0007669"/>
    <property type="project" value="UniProtKB-UniRule"/>
</dbReference>
<keyword evidence="2 5" id="KW-0808">Transferase</keyword>
<feature type="binding site" evidence="5">
    <location>
        <position position="108"/>
    </location>
    <ligand>
        <name>S-methyl-5'-thioadenosine</name>
        <dbReference type="ChEBI" id="CHEBI:17509"/>
    </ligand>
</feature>
<dbReference type="SUPFAM" id="SSF53335">
    <property type="entry name" value="S-adenosyl-L-methionine-dependent methyltransferases"/>
    <property type="match status" value="1"/>
</dbReference>
<feature type="binding site" evidence="5">
    <location>
        <position position="165"/>
    </location>
    <ligand>
        <name>S-methyl-5'-thioadenosine</name>
        <dbReference type="ChEBI" id="CHEBI:17509"/>
    </ligand>
</feature>
<sequence>MTHYWWRESLGRDYGRSFRVGLIYEERTPAGQLLQIFHNSFWGRLVVLDGIVQFTERDEFIYHETIVYTPAAVLPEAPRRVLIVGGGDGGVLRELQKLEGLESIVQAEIDLSVFRACKKYFPELSGNYDDPRVEFRVEDGLEAVRRLPEGAFDLVIVDCTDPVGPAKTLYTAEFYVGLHQVLRPGGVFIQQASLPGFFPEILKGAFRLAREIFPSLRVLRAMVPCYGDEIAFLLGSTRQKEDFLPRREIRGRHYSPEMHRASLVLPPWWQELLEAQS</sequence>
<feature type="binding site" evidence="5">
    <location>
        <begin position="139"/>
        <end position="140"/>
    </location>
    <ligand>
        <name>S-methyl-5'-thioadenosine</name>
        <dbReference type="ChEBI" id="CHEBI:17509"/>
    </ligand>
</feature>
<reference evidence="8 9" key="1">
    <citation type="submission" date="2019-08" db="EMBL/GenBank/DDBJ databases">
        <title>Complete genome sequence of Thermosulfurimonas marina SU872T, an anaerobic thermophilic chemolithoautotrophic bacterium isolated from a shallow marine hydrothermal vent.</title>
        <authorList>
            <person name="Allioux M."/>
            <person name="Jebbar M."/>
            <person name="Slobodkina G."/>
            <person name="Slobodkin A."/>
            <person name="Moalic Y."/>
            <person name="Frolova A."/>
            <person name="Shao Z."/>
            <person name="Alain K."/>
        </authorList>
    </citation>
    <scope>NUCLEOTIDE SEQUENCE [LARGE SCALE GENOMIC DNA]</scope>
    <source>
        <strain evidence="8 9">SU872</strain>
    </source>
</reference>
<feature type="binding site" evidence="5">
    <location>
        <position position="88"/>
    </location>
    <ligand>
        <name>spermidine</name>
        <dbReference type="ChEBI" id="CHEBI:57834"/>
    </ligand>
</feature>
<comment type="function">
    <text evidence="5">Catalyzes the irreversible transfer of a propylamine group from the amino donor S-adenosylmethioninamine (decarboxy-AdoMet) to putrescine (1,4-diaminobutane) to yield spermidine.</text>
</comment>
<evidence type="ECO:0000256" key="6">
    <source>
        <dbReference type="PROSITE-ProRule" id="PRU00354"/>
    </source>
</evidence>
<evidence type="ECO:0000256" key="3">
    <source>
        <dbReference type="ARBA" id="ARBA00023066"/>
    </source>
</evidence>
<dbReference type="Gene3D" id="2.30.140.10">
    <property type="entry name" value="Spermidine synthase, tetramerisation domain"/>
    <property type="match status" value="1"/>
</dbReference>
<dbReference type="HAMAP" id="MF_00198">
    <property type="entry name" value="Spermidine_synth"/>
    <property type="match status" value="1"/>
</dbReference>
<dbReference type="RefSeq" id="WP_168719660.1">
    <property type="nucleotide sequence ID" value="NZ_CP042909.1"/>
</dbReference>
<feature type="active site" description="Proton acceptor" evidence="5 6">
    <location>
        <position position="158"/>
    </location>
</feature>
<dbReference type="EMBL" id="CP042909">
    <property type="protein sequence ID" value="QJA06312.1"/>
    <property type="molecule type" value="Genomic_DNA"/>
</dbReference>
<evidence type="ECO:0000313" key="9">
    <source>
        <dbReference type="Proteomes" id="UP000501253"/>
    </source>
</evidence>
<dbReference type="GO" id="GO:0004766">
    <property type="term" value="F:spermidine synthase activity"/>
    <property type="evidence" value="ECO:0007669"/>
    <property type="project" value="UniProtKB-UniRule"/>
</dbReference>
<dbReference type="InterPro" id="IPR030373">
    <property type="entry name" value="PABS_CS"/>
</dbReference>
<dbReference type="Pfam" id="PF01564">
    <property type="entry name" value="Spermine_synth"/>
    <property type="match status" value="1"/>
</dbReference>
<accession>A0A6H1WSZ8</accession>
<comment type="catalytic activity">
    <reaction evidence="5">
        <text>S-adenosyl 3-(methylsulfanyl)propylamine + putrescine = S-methyl-5'-thioadenosine + spermidine + H(+)</text>
        <dbReference type="Rhea" id="RHEA:12721"/>
        <dbReference type="ChEBI" id="CHEBI:15378"/>
        <dbReference type="ChEBI" id="CHEBI:17509"/>
        <dbReference type="ChEBI" id="CHEBI:57443"/>
        <dbReference type="ChEBI" id="CHEBI:57834"/>
        <dbReference type="ChEBI" id="CHEBI:326268"/>
        <dbReference type="EC" id="2.5.1.16"/>
    </reaction>
</comment>
<feature type="binding site" evidence="5">
    <location>
        <position position="63"/>
    </location>
    <ligand>
        <name>spermidine</name>
        <dbReference type="ChEBI" id="CHEBI:57834"/>
    </ligand>
</feature>
<proteinExistence type="inferred from homology"/>
<dbReference type="InterPro" id="IPR001045">
    <property type="entry name" value="Spermi_synthase"/>
</dbReference>
<protein>
    <recommendedName>
        <fullName evidence="5">Polyamine aminopropyltransferase</fullName>
    </recommendedName>
    <alternativeName>
        <fullName evidence="5">Putrescine aminopropyltransferase</fullName>
        <shortName evidence="5">PAPT</shortName>
    </alternativeName>
    <alternativeName>
        <fullName evidence="5">Spermidine synthase</fullName>
        <shortName evidence="5">SPDS</shortName>
        <shortName evidence="5">SPDSY</shortName>
        <ecNumber evidence="5">2.5.1.16</ecNumber>
    </alternativeName>
</protein>
<dbReference type="PROSITE" id="PS51006">
    <property type="entry name" value="PABS_2"/>
    <property type="match status" value="1"/>
</dbReference>
<evidence type="ECO:0000256" key="5">
    <source>
        <dbReference type="HAMAP-Rule" id="MF_00198"/>
    </source>
</evidence>
<keyword evidence="3 5" id="KW-0745">Spermidine biosynthesis</keyword>
<evidence type="ECO:0000256" key="2">
    <source>
        <dbReference type="ARBA" id="ARBA00022679"/>
    </source>
</evidence>
<evidence type="ECO:0000256" key="1">
    <source>
        <dbReference type="ARBA" id="ARBA00007867"/>
    </source>
</evidence>
<comment type="pathway">
    <text evidence="5">Amine and polyamine biosynthesis; spermidine biosynthesis; spermidine from putrescine: step 1/1.</text>
</comment>
<feature type="binding site" evidence="5">
    <location>
        <begin position="158"/>
        <end position="161"/>
    </location>
    <ligand>
        <name>spermidine</name>
        <dbReference type="ChEBI" id="CHEBI:57834"/>
    </ligand>
</feature>
<keyword evidence="9" id="KW-1185">Reference proteome</keyword>
<dbReference type="KEGG" id="tmai:FVE67_05605"/>
<evidence type="ECO:0000313" key="8">
    <source>
        <dbReference type="EMBL" id="QJA06312.1"/>
    </source>
</evidence>
<evidence type="ECO:0000256" key="4">
    <source>
        <dbReference type="ARBA" id="ARBA00023115"/>
    </source>
</evidence>
<organism evidence="8 9">
    <name type="scientific">Thermosulfurimonas marina</name>
    <dbReference type="NCBI Taxonomy" id="2047767"/>
    <lineage>
        <taxon>Bacteria</taxon>
        <taxon>Pseudomonadati</taxon>
        <taxon>Thermodesulfobacteriota</taxon>
        <taxon>Thermodesulfobacteria</taxon>
        <taxon>Thermodesulfobacteriales</taxon>
        <taxon>Thermodesulfobacteriaceae</taxon>
        <taxon>Thermosulfurimonas</taxon>
    </lineage>
</organism>
<dbReference type="CDD" id="cd02440">
    <property type="entry name" value="AdoMet_MTases"/>
    <property type="match status" value="1"/>
</dbReference>
<evidence type="ECO:0000259" key="7">
    <source>
        <dbReference type="PROSITE" id="PS51006"/>
    </source>
</evidence>
<dbReference type="PROSITE" id="PS01330">
    <property type="entry name" value="PABS_1"/>
    <property type="match status" value="1"/>
</dbReference>
<feature type="binding site" evidence="5">
    <location>
        <position position="32"/>
    </location>
    <ligand>
        <name>S-methyl-5'-thioadenosine</name>
        <dbReference type="ChEBI" id="CHEBI:17509"/>
    </ligand>
</feature>
<dbReference type="Gene3D" id="3.40.50.150">
    <property type="entry name" value="Vaccinia Virus protein VP39"/>
    <property type="match status" value="1"/>
</dbReference>